<keyword evidence="3" id="KW-1185">Reference proteome</keyword>
<dbReference type="InterPro" id="IPR006311">
    <property type="entry name" value="TAT_signal"/>
</dbReference>
<dbReference type="Pfam" id="PF05960">
    <property type="entry name" value="DUF885"/>
    <property type="match status" value="1"/>
</dbReference>
<feature type="chain" id="PRO_5045152524" evidence="1">
    <location>
        <begin position="25"/>
        <end position="577"/>
    </location>
</feature>
<reference evidence="2 3" key="1">
    <citation type="submission" date="2024-02" db="EMBL/GenBank/DDBJ databases">
        <title>Distribution and functional of Brevundimonas-related endobacteria within Verticillium dahliae.</title>
        <authorList>
            <person name="Zeng H."/>
        </authorList>
    </citation>
    <scope>NUCLEOTIDE SEQUENCE [LARGE SCALE GENOMIC DNA]</scope>
    <source>
        <strain evidence="2 3">TRM 44200</strain>
    </source>
</reference>
<proteinExistence type="predicted"/>
<protein>
    <submittedName>
        <fullName evidence="2">DUF885 family protein</fullName>
    </submittedName>
</protein>
<organism evidence="2 3">
    <name type="scientific">Brevundimonas olei</name>
    <dbReference type="NCBI Taxonomy" id="657642"/>
    <lineage>
        <taxon>Bacteria</taxon>
        <taxon>Pseudomonadati</taxon>
        <taxon>Pseudomonadota</taxon>
        <taxon>Alphaproteobacteria</taxon>
        <taxon>Caulobacterales</taxon>
        <taxon>Caulobacteraceae</taxon>
        <taxon>Brevundimonas</taxon>
    </lineage>
</organism>
<dbReference type="PANTHER" id="PTHR33361">
    <property type="entry name" value="GLR0591 PROTEIN"/>
    <property type="match status" value="1"/>
</dbReference>
<evidence type="ECO:0000256" key="1">
    <source>
        <dbReference type="SAM" id="SignalP"/>
    </source>
</evidence>
<dbReference type="EMBL" id="CP146369">
    <property type="protein sequence ID" value="WWT55694.1"/>
    <property type="molecule type" value="Genomic_DNA"/>
</dbReference>
<sequence length="577" mass="62261">MNRRQMLTAAAGTAALAAASAAAAFDNADGRLATLLERHARSLQAFDGGSEADPLGDRSVAGRARFRAENTQRIAELQGVDRAALSPAARIDRDTAAFVYGVLDDHLARPGTVDLDLRPSPYVVSQMNGAYYWSPPRIGGRAIKGRDVYLDGLAALARGIEQESERIVHDAAQGVIPPDFILAMTAAQVRALRDSAPEANPVLAPAYHSDEALGEEGAALFRRIVAPALDRQALALDALVGRASDKAGVWAQPDGEALYASSLYANITIRRAPGELHRQGLEWVAALSAEIDADLKRLGMSQGSVGERIAALNVDPRFLQPNTDAGRVEVHRQAEAYLAASRARASRAFTHLVDTPVEVRRMSTATEDSSPVAFYNGPSGGMSGAVLLNLKTPSDLPSWRLPTLIHHEGVPGHHSQAAVLDEVGGLSAFRRAARFSAWTEGWALYAEAMSDEIGAYEADPYGRIGYLQAQLWRAGRVVVDTGLHHERWDREQAVAYMVDTVGELRGPTEREVNRYCVYPGQACCFMVGKQQIVASREAARQAMGGRFRLGDYNDLVLRSGPLPMEVLDALVQQWSAA</sequence>
<dbReference type="InterPro" id="IPR010281">
    <property type="entry name" value="DUF885"/>
</dbReference>
<dbReference type="PANTHER" id="PTHR33361:SF2">
    <property type="entry name" value="DUF885 DOMAIN-CONTAINING PROTEIN"/>
    <property type="match status" value="1"/>
</dbReference>
<evidence type="ECO:0000313" key="3">
    <source>
        <dbReference type="Proteomes" id="UP001363460"/>
    </source>
</evidence>
<dbReference type="Proteomes" id="UP001363460">
    <property type="component" value="Chromosome"/>
</dbReference>
<feature type="signal peptide" evidence="1">
    <location>
        <begin position="1"/>
        <end position="24"/>
    </location>
</feature>
<evidence type="ECO:0000313" key="2">
    <source>
        <dbReference type="EMBL" id="WWT55694.1"/>
    </source>
</evidence>
<keyword evidence="1" id="KW-0732">Signal</keyword>
<dbReference type="RefSeq" id="WP_338578059.1">
    <property type="nucleotide sequence ID" value="NZ_CP146369.1"/>
</dbReference>
<gene>
    <name evidence="2" type="ORF">V8J38_04440</name>
</gene>
<accession>A0ABZ2IDP3</accession>
<dbReference type="PROSITE" id="PS51318">
    <property type="entry name" value="TAT"/>
    <property type="match status" value="1"/>
</dbReference>
<name>A0ABZ2IDP3_9CAUL</name>